<keyword evidence="2" id="KW-0808">Transferase</keyword>
<feature type="domain" description="Glycosyltransferase 2-like" evidence="1">
    <location>
        <begin position="12"/>
        <end position="172"/>
    </location>
</feature>
<protein>
    <submittedName>
        <fullName evidence="2">Glycosyl transferase, group 2 family protein</fullName>
    </submittedName>
</protein>
<dbReference type="EMBL" id="AMCW01000170">
    <property type="protein sequence ID" value="EKJ98734.1"/>
    <property type="molecule type" value="Genomic_DNA"/>
</dbReference>
<evidence type="ECO:0000313" key="2">
    <source>
        <dbReference type="EMBL" id="EKJ98734.1"/>
    </source>
</evidence>
<dbReference type="PATRIC" id="fig|993517.3.peg.6451"/>
<dbReference type="Proteomes" id="UP000007993">
    <property type="component" value="Unassembled WGS sequence"/>
</dbReference>
<dbReference type="RefSeq" id="WP_007335279.1">
    <property type="nucleotide sequence ID" value="NZ_AMCW01000170.1"/>
</dbReference>
<dbReference type="SUPFAM" id="SSF53448">
    <property type="entry name" value="Nucleotide-diphospho-sugar transferases"/>
    <property type="match status" value="1"/>
</dbReference>
<dbReference type="PANTHER" id="PTHR22916">
    <property type="entry name" value="GLYCOSYLTRANSFERASE"/>
    <property type="match status" value="1"/>
</dbReference>
<proteinExistence type="predicted"/>
<reference evidence="2 3" key="1">
    <citation type="journal article" date="2013" name="Mar. Genomics">
        <title>Expression of sulfatases in Rhodopirellula baltica and the diversity of sulfatases in the genus Rhodopirellula.</title>
        <authorList>
            <person name="Wegner C.E."/>
            <person name="Richter-Heitmann T."/>
            <person name="Klindworth A."/>
            <person name="Klockow C."/>
            <person name="Richter M."/>
            <person name="Achstetter T."/>
            <person name="Glockner F.O."/>
            <person name="Harder J."/>
        </authorList>
    </citation>
    <scope>NUCLEOTIDE SEQUENCE [LARGE SCALE GENOMIC DNA]</scope>
    <source>
        <strain evidence="2 3">SH28</strain>
    </source>
</reference>
<dbReference type="InterPro" id="IPR029044">
    <property type="entry name" value="Nucleotide-diphossugar_trans"/>
</dbReference>
<organism evidence="2 3">
    <name type="scientific">Rhodopirellula baltica SH28</name>
    <dbReference type="NCBI Taxonomy" id="993517"/>
    <lineage>
        <taxon>Bacteria</taxon>
        <taxon>Pseudomonadati</taxon>
        <taxon>Planctomycetota</taxon>
        <taxon>Planctomycetia</taxon>
        <taxon>Pirellulales</taxon>
        <taxon>Pirellulaceae</taxon>
        <taxon>Rhodopirellula</taxon>
    </lineage>
</organism>
<dbReference type="AlphaFoldDB" id="K5C7E4"/>
<accession>K5C7E4</accession>
<dbReference type="Pfam" id="PF00535">
    <property type="entry name" value="Glycos_transf_2"/>
    <property type="match status" value="1"/>
</dbReference>
<name>K5C7E4_RHOBT</name>
<dbReference type="GO" id="GO:0016758">
    <property type="term" value="F:hexosyltransferase activity"/>
    <property type="evidence" value="ECO:0007669"/>
    <property type="project" value="UniProtKB-ARBA"/>
</dbReference>
<sequence length="351" mass="39781">MNNAAAIPVRISVAMATYNGERFLPEQLNSLALQKHLPYELVACDDGSTDDTVSILQEFSRRAPFPVHIHQNKVNLGYSDNFLKAARACDGEWVAFCDQDDVWLENKLQMAAQATQKHTNLNLILQNALITDSRLNSRGRLFPNKLRRGTYQANRQYGFWVWPGFLKTMRADNFSLFQSTDRPRSYFPGDSVQTHDKWTCMVANAVGGIAVQDQPVALYRRHDEALTGSYSIQSPRARLEKAKLVGSSHYAFLSSVALEYSCLLEGYRFTAKDRYQESTISQSALGFQKIAKIQDSRSRLYRESSYLKRLRYFGEIARHGGYIGKAFHSMGLKSMAKDLAWIACGSRCLSR</sequence>
<comment type="caution">
    <text evidence="2">The sequence shown here is derived from an EMBL/GenBank/DDBJ whole genome shotgun (WGS) entry which is preliminary data.</text>
</comment>
<evidence type="ECO:0000259" key="1">
    <source>
        <dbReference type="Pfam" id="PF00535"/>
    </source>
</evidence>
<dbReference type="Gene3D" id="3.90.550.10">
    <property type="entry name" value="Spore Coat Polysaccharide Biosynthesis Protein SpsA, Chain A"/>
    <property type="match status" value="1"/>
</dbReference>
<gene>
    <name evidence="2" type="ORF">RBSH_05957</name>
</gene>
<dbReference type="PANTHER" id="PTHR22916:SF3">
    <property type="entry name" value="UDP-GLCNAC:BETAGAL BETA-1,3-N-ACETYLGLUCOSAMINYLTRANSFERASE-LIKE PROTEIN 1"/>
    <property type="match status" value="1"/>
</dbReference>
<evidence type="ECO:0000313" key="3">
    <source>
        <dbReference type="Proteomes" id="UP000007993"/>
    </source>
</evidence>
<dbReference type="InterPro" id="IPR001173">
    <property type="entry name" value="Glyco_trans_2-like"/>
</dbReference>